<dbReference type="AlphaFoldDB" id="A0A4P7IH48"/>
<protein>
    <recommendedName>
        <fullName evidence="3">PD-(D/E)XK nuclease superfamily protein</fullName>
    </recommendedName>
</protein>
<sequence>MQQPLLKYGTEVGSVFDLLGRGEVDLTAALGWTLTVSPALRASLWRGLGMPGNPDDVSVSLESADAEGRTDLELQLGSQALVVVEAKKGWLQPGETQLGKYVGRFSGVERALLVSLSDSSLDWAARELPTEVGGAPVVHLPWDAVRESLRAIRRDKSARGHTERLWLTQFTDYLKGATAVRQYDSQWVYVVSISKTRLGSLTFREYVLDEEVYFHPFGKNWPRRPPILMGFRWDGKLQQVNRVETATVLPALQDRWPDIPLGPEKGESYGPHAVYDLGPKLRVPEIPSGNIVMARRAWVLLDQLLTEPTIEAAEKSSKALQEAAR</sequence>
<dbReference type="RefSeq" id="WP_135267039.1">
    <property type="nucleotide sequence ID" value="NZ_CP038436.1"/>
</dbReference>
<dbReference type="EMBL" id="CP038436">
    <property type="protein sequence ID" value="QBX55071.1"/>
    <property type="molecule type" value="Genomic_DNA"/>
</dbReference>
<evidence type="ECO:0008006" key="3">
    <source>
        <dbReference type="Google" id="ProtNLM"/>
    </source>
</evidence>
<accession>A0A4P7IH48</accession>
<name>A0A4P7IH48_9ACTN</name>
<dbReference type="OrthoDB" id="2958820at2"/>
<keyword evidence="2" id="KW-1185">Reference proteome</keyword>
<gene>
    <name evidence="1" type="ORF">EXE58_06115</name>
</gene>
<dbReference type="KEGG" id="nsn:EXE58_06115"/>
<dbReference type="Proteomes" id="UP000294853">
    <property type="component" value="Chromosome"/>
</dbReference>
<reference evidence="1 2" key="1">
    <citation type="submission" date="2019-03" db="EMBL/GenBank/DDBJ databases">
        <title>Three New Species of Nocardioides, Nocardioides euryhalodurans sp. nov., Nocardioides seonyuensis sp. nov. and Nocardioides eburneoflavus sp. nov. Iolated from Soil.</title>
        <authorList>
            <person name="Roh S.G."/>
            <person name="Lee C."/>
            <person name="Kim M.-K."/>
            <person name="Kim S.B."/>
        </authorList>
    </citation>
    <scope>NUCLEOTIDE SEQUENCE [LARGE SCALE GENOMIC DNA]</scope>
    <source>
        <strain evidence="1 2">MMS17-SY207-3</strain>
    </source>
</reference>
<proteinExistence type="predicted"/>
<organism evidence="1 2">
    <name type="scientific">Nocardioides seonyuensis</name>
    <dbReference type="NCBI Taxonomy" id="2518371"/>
    <lineage>
        <taxon>Bacteria</taxon>
        <taxon>Bacillati</taxon>
        <taxon>Actinomycetota</taxon>
        <taxon>Actinomycetes</taxon>
        <taxon>Propionibacteriales</taxon>
        <taxon>Nocardioidaceae</taxon>
        <taxon>Nocardioides</taxon>
    </lineage>
</organism>
<evidence type="ECO:0000313" key="1">
    <source>
        <dbReference type="EMBL" id="QBX55071.1"/>
    </source>
</evidence>
<evidence type="ECO:0000313" key="2">
    <source>
        <dbReference type="Proteomes" id="UP000294853"/>
    </source>
</evidence>